<feature type="non-terminal residue" evidence="3">
    <location>
        <position position="1"/>
    </location>
</feature>
<gene>
    <name evidence="3" type="ORF">SINV_80039</name>
</gene>
<protein>
    <recommendedName>
        <fullName evidence="2">Reverse transcriptase domain-containing protein</fullName>
    </recommendedName>
</protein>
<organism>
    <name type="scientific">Solenopsis invicta</name>
    <name type="common">Red imported fire ant</name>
    <name type="synonym">Solenopsis wagneri</name>
    <dbReference type="NCBI Taxonomy" id="13686"/>
    <lineage>
        <taxon>Eukaryota</taxon>
        <taxon>Metazoa</taxon>
        <taxon>Ecdysozoa</taxon>
        <taxon>Arthropoda</taxon>
        <taxon>Hexapoda</taxon>
        <taxon>Insecta</taxon>
        <taxon>Pterygota</taxon>
        <taxon>Neoptera</taxon>
        <taxon>Endopterygota</taxon>
        <taxon>Hymenoptera</taxon>
        <taxon>Apocrita</taxon>
        <taxon>Aculeata</taxon>
        <taxon>Formicoidea</taxon>
        <taxon>Formicidae</taxon>
        <taxon>Myrmicinae</taxon>
        <taxon>Solenopsis</taxon>
    </lineage>
</organism>
<feature type="non-terminal residue" evidence="3">
    <location>
        <position position="125"/>
    </location>
</feature>
<dbReference type="InterPro" id="IPR043502">
    <property type="entry name" value="DNA/RNA_pol_sf"/>
</dbReference>
<evidence type="ECO:0000256" key="1">
    <source>
        <dbReference type="SAM" id="MobiDB-lite"/>
    </source>
</evidence>
<dbReference type="GO" id="GO:0071897">
    <property type="term" value="P:DNA biosynthetic process"/>
    <property type="evidence" value="ECO:0007669"/>
    <property type="project" value="UniProtKB-ARBA"/>
</dbReference>
<reference evidence="3" key="1">
    <citation type="journal article" date="2011" name="Proc. Natl. Acad. Sci. U.S.A.">
        <title>The genome of the fire ant Solenopsis invicta.</title>
        <authorList>
            <person name="Wurm Y."/>
            <person name="Wang J."/>
            <person name="Riba-Grognuz O."/>
            <person name="Corona M."/>
            <person name="Nygaard S."/>
            <person name="Hunt B.G."/>
            <person name="Ingram K.K."/>
            <person name="Falquet L."/>
            <person name="Nipitwattanaphon M."/>
            <person name="Gotzek D."/>
            <person name="Dijkstra M.B."/>
            <person name="Oettler J."/>
            <person name="Comtesse F."/>
            <person name="Shih C.J."/>
            <person name="Wu W.J."/>
            <person name="Yang C.C."/>
            <person name="Thomas J."/>
            <person name="Beaudoing E."/>
            <person name="Pradervand S."/>
            <person name="Flegel V."/>
            <person name="Cook E.D."/>
            <person name="Fabbretti R."/>
            <person name="Stockinger H."/>
            <person name="Long L."/>
            <person name="Farmerie W.G."/>
            <person name="Oakey J."/>
            <person name="Boomsma J.J."/>
            <person name="Pamilo P."/>
            <person name="Yi S.V."/>
            <person name="Heinze J."/>
            <person name="Goodisman M.A."/>
            <person name="Farinelli L."/>
            <person name="Harshman K."/>
            <person name="Hulo N."/>
            <person name="Cerutti L."/>
            <person name="Xenarios I."/>
            <person name="Shoemaker D."/>
            <person name="Keller L."/>
        </authorList>
    </citation>
    <scope>NUCLEOTIDE SEQUENCE [LARGE SCALE GENOMIC DNA]</scope>
</reference>
<dbReference type="PROSITE" id="PS50878">
    <property type="entry name" value="RT_POL"/>
    <property type="match status" value="1"/>
</dbReference>
<dbReference type="InterPro" id="IPR000477">
    <property type="entry name" value="RT_dom"/>
</dbReference>
<dbReference type="EMBL" id="GL766608">
    <property type="protein sequence ID" value="EFZ14964.1"/>
    <property type="molecule type" value="Genomic_DNA"/>
</dbReference>
<name>E9IWT9_SOLIN</name>
<feature type="compositionally biased region" description="Basic and acidic residues" evidence="1">
    <location>
        <begin position="1"/>
        <end position="18"/>
    </location>
</feature>
<dbReference type="Pfam" id="PF00078">
    <property type="entry name" value="RVT_1"/>
    <property type="match status" value="1"/>
</dbReference>
<feature type="region of interest" description="Disordered" evidence="1">
    <location>
        <begin position="1"/>
        <end position="23"/>
    </location>
</feature>
<evidence type="ECO:0000259" key="2">
    <source>
        <dbReference type="PROSITE" id="PS50878"/>
    </source>
</evidence>
<evidence type="ECO:0000313" key="3">
    <source>
        <dbReference type="EMBL" id="EFZ14964.1"/>
    </source>
</evidence>
<dbReference type="HOGENOM" id="CLU_1998316_0_0_1"/>
<sequence>LDKCVPSDNKEREGDAHTKIRAQNKKYRNCNMEQEISEAEVTSAIKKIKNNKAPGADVKSNFKEAHKYMQKGCPQGSIIGPTMWNFCMDALLHQLAEIKDVETIAYADDLAMLIGGNSRAELEKR</sequence>
<feature type="domain" description="Reverse transcriptase" evidence="2">
    <location>
        <begin position="1"/>
        <end position="125"/>
    </location>
</feature>
<dbReference type="SUPFAM" id="SSF56672">
    <property type="entry name" value="DNA/RNA polymerases"/>
    <property type="match status" value="1"/>
</dbReference>
<dbReference type="AlphaFoldDB" id="E9IWT9"/>
<proteinExistence type="predicted"/>
<accession>E9IWT9</accession>